<gene>
    <name evidence="2" type="ORF">LSG31_17280</name>
</gene>
<dbReference type="Proteomes" id="UP000830167">
    <property type="component" value="Chromosome"/>
</dbReference>
<evidence type="ECO:0000256" key="1">
    <source>
        <dbReference type="SAM" id="Phobius"/>
    </source>
</evidence>
<evidence type="ECO:0000313" key="3">
    <source>
        <dbReference type="Proteomes" id="UP000830167"/>
    </source>
</evidence>
<name>A0ABY4CGS7_9BACL</name>
<evidence type="ECO:0008006" key="4">
    <source>
        <dbReference type="Google" id="ProtNLM"/>
    </source>
</evidence>
<feature type="transmembrane region" description="Helical" evidence="1">
    <location>
        <begin position="66"/>
        <end position="86"/>
    </location>
</feature>
<evidence type="ECO:0000313" key="2">
    <source>
        <dbReference type="EMBL" id="UOF89618.1"/>
    </source>
</evidence>
<keyword evidence="1" id="KW-0812">Transmembrane</keyword>
<keyword evidence="1" id="KW-0472">Membrane</keyword>
<organism evidence="2 3">
    <name type="scientific">Fodinisporobacter ferrooxydans</name>
    <dbReference type="NCBI Taxonomy" id="2901836"/>
    <lineage>
        <taxon>Bacteria</taxon>
        <taxon>Bacillati</taxon>
        <taxon>Bacillota</taxon>
        <taxon>Bacilli</taxon>
        <taxon>Bacillales</taxon>
        <taxon>Alicyclobacillaceae</taxon>
        <taxon>Fodinisporobacter</taxon>
    </lineage>
</organism>
<keyword evidence="1" id="KW-1133">Transmembrane helix</keyword>
<proteinExistence type="predicted"/>
<sequence length="95" mass="10443">MLTGYMLYSMWAVLGLIALDILTGLYRAMISNSFSFAKLASFLGTGILNYVLPLLVLAKVQQLDPTSWVVALMYYLGALGVVAKYLTDISSKLKK</sequence>
<feature type="transmembrane region" description="Helical" evidence="1">
    <location>
        <begin position="39"/>
        <end position="60"/>
    </location>
</feature>
<feature type="transmembrane region" description="Helical" evidence="1">
    <location>
        <begin position="6"/>
        <end position="27"/>
    </location>
</feature>
<reference evidence="2" key="1">
    <citation type="submission" date="2021-12" db="EMBL/GenBank/DDBJ databases">
        <title>Alicyclobacillaceae gen. nov., sp. nov., isolated from chalcocite enrichment system.</title>
        <authorList>
            <person name="Jiang Z."/>
        </authorList>
    </citation>
    <scope>NUCLEOTIDE SEQUENCE</scope>
    <source>
        <strain evidence="2">MYW30-H2</strain>
    </source>
</reference>
<dbReference type="RefSeq" id="WP_347436306.1">
    <property type="nucleotide sequence ID" value="NZ_CP089291.1"/>
</dbReference>
<accession>A0ABY4CGS7</accession>
<keyword evidence="3" id="KW-1185">Reference proteome</keyword>
<protein>
    <recommendedName>
        <fullName evidence="4">Holin</fullName>
    </recommendedName>
</protein>
<dbReference type="EMBL" id="CP089291">
    <property type="protein sequence ID" value="UOF89618.1"/>
    <property type="molecule type" value="Genomic_DNA"/>
</dbReference>